<feature type="region of interest" description="Disordered" evidence="1">
    <location>
        <begin position="1"/>
        <end position="20"/>
    </location>
</feature>
<evidence type="ECO:0000313" key="2">
    <source>
        <dbReference type="EMBL" id="ELR5217088.1"/>
    </source>
</evidence>
<accession>A0AAD2VRL0</accession>
<dbReference type="EMBL" id="ABEXCJ050000002">
    <property type="protein sequence ID" value="EMR4589275.1"/>
    <property type="molecule type" value="Genomic_DNA"/>
</dbReference>
<reference evidence="2" key="1">
    <citation type="submission" date="2023-10" db="EMBL/GenBank/DDBJ databases">
        <authorList>
            <consortium name="Clinical and Environmental Microbiology Branch: Whole genome sequencing antimicrobial resistance pathogens in the healthcare setting"/>
        </authorList>
    </citation>
    <scope>NUCLEOTIDE SEQUENCE</scope>
    <source>
        <strain evidence="2">2020QW-00022</strain>
    </source>
</reference>
<sequence length="148" mass="16839">MRTKNYATSPSSHPTLAHKTSQSELTSILNNIKNHKVKYSQHIEEKPISPLFPCKYLGDFEMQAIRAYRQEERRIYREKCQKAFRFKAHSSLCGGMFSLAQQLANRSGENILAIIDNPANTSIVRKKLFQPQTGLLTYISALGYALFG</sequence>
<proteinExistence type="predicted"/>
<comment type="caution">
    <text evidence="2">The sequence shown here is derived from an EMBL/GenBank/DDBJ whole genome shotgun (WGS) entry which is preliminary data.</text>
</comment>
<evidence type="ECO:0000256" key="1">
    <source>
        <dbReference type="SAM" id="MobiDB-lite"/>
    </source>
</evidence>
<dbReference type="RefSeq" id="WP_213913346.1">
    <property type="nucleotide sequence ID" value="NZ_CP096258.1"/>
</dbReference>
<dbReference type="EMBL" id="ABEXCJ040000002">
    <property type="protein sequence ID" value="ELR5217088.1"/>
    <property type="molecule type" value="Genomic_DNA"/>
</dbReference>
<protein>
    <submittedName>
        <fullName evidence="2">Uncharacterized protein</fullName>
    </submittedName>
</protein>
<organism evidence="2">
    <name type="scientific">Providencia rettgeri</name>
    <dbReference type="NCBI Taxonomy" id="587"/>
    <lineage>
        <taxon>Bacteria</taxon>
        <taxon>Pseudomonadati</taxon>
        <taxon>Pseudomonadota</taxon>
        <taxon>Gammaproteobacteria</taxon>
        <taxon>Enterobacterales</taxon>
        <taxon>Morganellaceae</taxon>
        <taxon>Providencia</taxon>
    </lineage>
</organism>
<gene>
    <name evidence="3" type="ORF">M0K77_001571</name>
    <name evidence="2" type="ORF">M0K77_RS07855</name>
</gene>
<dbReference type="AlphaFoldDB" id="A0AAD2VRL0"/>
<name>A0AAD2VRL0_PRORE</name>
<evidence type="ECO:0000313" key="3">
    <source>
        <dbReference type="EMBL" id="EMR4589275.1"/>
    </source>
</evidence>